<feature type="region of interest" description="Disordered" evidence="1">
    <location>
        <begin position="1"/>
        <end position="24"/>
    </location>
</feature>
<reference evidence="3 4" key="1">
    <citation type="submission" date="2019-01" db="EMBL/GenBank/DDBJ databases">
        <authorList>
            <person name="Alioto T."/>
            <person name="Alioto T."/>
        </authorList>
    </citation>
    <scope>NUCLEOTIDE SEQUENCE [LARGE SCALE GENOMIC DNA]</scope>
</reference>
<dbReference type="AlphaFoldDB" id="A0A485MTE7"/>
<dbReference type="Proteomes" id="UP000386466">
    <property type="component" value="Unassembled WGS sequence"/>
</dbReference>
<evidence type="ECO:0000313" key="4">
    <source>
        <dbReference type="Proteomes" id="UP000386466"/>
    </source>
</evidence>
<accession>A0A485MTE7</accession>
<keyword evidence="2" id="KW-0812">Transmembrane</keyword>
<name>A0A485MTE7_LYNPA</name>
<proteinExistence type="predicted"/>
<keyword evidence="2" id="KW-1133">Transmembrane helix</keyword>
<keyword evidence="2" id="KW-0472">Membrane</keyword>
<sequence>MDECRSNQRKDRAREGENTTRTPAQTSVIGEMCTNVSECLLLRWGWVSRIIVKNRCWHHLQLIHHQAAAVLTYAALLLIVFAFTINVDLPFIMPKR</sequence>
<dbReference type="EMBL" id="CAAGRJ010005179">
    <property type="protein sequence ID" value="VFV23073.1"/>
    <property type="molecule type" value="Genomic_DNA"/>
</dbReference>
<keyword evidence="4" id="KW-1185">Reference proteome</keyword>
<feature type="compositionally biased region" description="Basic and acidic residues" evidence="1">
    <location>
        <begin position="1"/>
        <end position="18"/>
    </location>
</feature>
<evidence type="ECO:0000313" key="3">
    <source>
        <dbReference type="EMBL" id="VFV23073.1"/>
    </source>
</evidence>
<protein>
    <submittedName>
        <fullName evidence="3">Uncharacterized protein</fullName>
    </submittedName>
</protein>
<feature type="transmembrane region" description="Helical" evidence="2">
    <location>
        <begin position="67"/>
        <end position="87"/>
    </location>
</feature>
<evidence type="ECO:0000256" key="1">
    <source>
        <dbReference type="SAM" id="MobiDB-lite"/>
    </source>
</evidence>
<evidence type="ECO:0000256" key="2">
    <source>
        <dbReference type="SAM" id="Phobius"/>
    </source>
</evidence>
<organism evidence="3 4">
    <name type="scientific">Lynx pardinus</name>
    <name type="common">Iberian lynx</name>
    <name type="synonym">Felis pardina</name>
    <dbReference type="NCBI Taxonomy" id="191816"/>
    <lineage>
        <taxon>Eukaryota</taxon>
        <taxon>Metazoa</taxon>
        <taxon>Chordata</taxon>
        <taxon>Craniata</taxon>
        <taxon>Vertebrata</taxon>
        <taxon>Euteleostomi</taxon>
        <taxon>Mammalia</taxon>
        <taxon>Eutheria</taxon>
        <taxon>Laurasiatheria</taxon>
        <taxon>Carnivora</taxon>
        <taxon>Feliformia</taxon>
        <taxon>Felidae</taxon>
        <taxon>Felinae</taxon>
        <taxon>Lynx</taxon>
    </lineage>
</organism>
<gene>
    <name evidence="3" type="ORF">LYPA_23C017433</name>
</gene>